<dbReference type="Gene3D" id="3.40.640.10">
    <property type="entry name" value="Type I PLP-dependent aspartate aminotransferase-like (Major domain)"/>
    <property type="match status" value="1"/>
</dbReference>
<dbReference type="InterPro" id="IPR036633">
    <property type="entry name" value="Prn/Lys/Arg_de-COase_C_sf"/>
</dbReference>
<keyword evidence="5" id="KW-0456">Lyase</keyword>
<evidence type="ECO:0000313" key="7">
    <source>
        <dbReference type="EMBL" id="TDT72544.1"/>
    </source>
</evidence>
<evidence type="ECO:0000256" key="4">
    <source>
        <dbReference type="ARBA" id="ARBA00022898"/>
    </source>
</evidence>
<dbReference type="InterPro" id="IPR015424">
    <property type="entry name" value="PyrdxlP-dep_Trfase"/>
</dbReference>
<dbReference type="SUPFAM" id="SSF53383">
    <property type="entry name" value="PLP-dependent transferases"/>
    <property type="match status" value="1"/>
</dbReference>
<dbReference type="PANTHER" id="PTHR43277:SF4">
    <property type="entry name" value="ARGININE DECARBOXYLASE"/>
    <property type="match status" value="1"/>
</dbReference>
<dbReference type="RefSeq" id="WP_134112260.1">
    <property type="nucleotide sequence ID" value="NZ_SOBG01000001.1"/>
</dbReference>
<keyword evidence="4" id="KW-0663">Pyridoxal phosphate</keyword>
<dbReference type="InterPro" id="IPR015421">
    <property type="entry name" value="PyrdxlP-dep_Trfase_major"/>
</dbReference>
<dbReference type="PANTHER" id="PTHR43277">
    <property type="entry name" value="ARGININE DECARBOXYLASE"/>
    <property type="match status" value="1"/>
</dbReference>
<gene>
    <name evidence="7" type="ORF">EV215_0354</name>
</gene>
<dbReference type="SUPFAM" id="SSF55904">
    <property type="entry name" value="Ornithine decarboxylase C-terminal domain"/>
    <property type="match status" value="1"/>
</dbReference>
<reference evidence="7 8" key="1">
    <citation type="submission" date="2019-03" db="EMBL/GenBank/DDBJ databases">
        <title>Genomic Encyclopedia of Type Strains, Phase IV (KMG-IV): sequencing the most valuable type-strain genomes for metagenomic binning, comparative biology and taxonomic classification.</title>
        <authorList>
            <person name="Goeker M."/>
        </authorList>
    </citation>
    <scope>NUCLEOTIDE SEQUENCE [LARGE SCALE GENOMIC DNA]</scope>
    <source>
        <strain evidence="7 8">DSM 100055</strain>
    </source>
</reference>
<name>A0AA46E0E6_9FUSO</name>
<organism evidence="7 8">
    <name type="scientific">Hypnocyclicus thermotrophus</name>
    <dbReference type="NCBI Taxonomy" id="1627895"/>
    <lineage>
        <taxon>Bacteria</taxon>
        <taxon>Fusobacteriati</taxon>
        <taxon>Fusobacteriota</taxon>
        <taxon>Fusobacteriia</taxon>
        <taxon>Fusobacteriales</taxon>
        <taxon>Fusobacteriaceae</taxon>
        <taxon>Hypnocyclicus</taxon>
    </lineage>
</organism>
<feature type="domain" description="Orn/Lys/Arg decarboxylases family 1 pyridoxal-P attachment site" evidence="6">
    <location>
        <begin position="228"/>
        <end position="242"/>
    </location>
</feature>
<proteinExistence type="inferred from homology"/>
<evidence type="ECO:0000259" key="6">
    <source>
        <dbReference type="PROSITE" id="PS00703"/>
    </source>
</evidence>
<sequence length="488" mass="54373">MVKIERKNLNHSVTPLFDALKQFKKDNIIPFDVPGHKAGKGLPEFTDYFGKRIMEVDVNSMKQLDNLANPTSVIKEAEELMADAYNADHAFFLINGTTSGVQAMIMSCCKPGDKIILPRNAHKSAVNALILCSAIPIYVQADIRNDLGIVMGVSHKEIEKAIRENPDAKAVFLLNPNYYGAVSELKEIIKIAHEHNMSVLVDEAHGAHLNFHPDFPKSATTLGADMAATSLHKTGGSLTQSSILLLNEGRISKNKVKKILNLTQSTSASYLLMSSLDVARKNLVLNGREKFDKILKHIRYIRNELNKIEGIYAFGKEIIDKKGIADFDESKLGINVAKLGLSGFEVYDILRDDYSIQMELADTYNVLAIISIGDTEENLNKLLEAFKDISKRFKGTKHIIEHPTLENPKVVLSPREAFYAEKENAILDDCINRISGESIMVYPPGIPIITPGEKITKDMINYIKFLKTQDTVFNGAEDPDINYIKVVK</sequence>
<dbReference type="InterPro" id="IPR000310">
    <property type="entry name" value="Orn/Lys/Arg_deCO2ase_major_dom"/>
</dbReference>
<dbReference type="AlphaFoldDB" id="A0AA46E0E6"/>
<dbReference type="Proteomes" id="UP000294678">
    <property type="component" value="Unassembled WGS sequence"/>
</dbReference>
<dbReference type="CDD" id="cd00615">
    <property type="entry name" value="Orn_deC_like"/>
    <property type="match status" value="1"/>
</dbReference>
<dbReference type="InterPro" id="IPR008286">
    <property type="entry name" value="Prn/Lys/Arg_de-COase_C"/>
</dbReference>
<keyword evidence="3" id="KW-0210">Decarboxylase</keyword>
<dbReference type="EMBL" id="SOBG01000001">
    <property type="protein sequence ID" value="TDT72544.1"/>
    <property type="molecule type" value="Genomic_DNA"/>
</dbReference>
<evidence type="ECO:0000256" key="2">
    <source>
        <dbReference type="ARBA" id="ARBA00010671"/>
    </source>
</evidence>
<comment type="cofactor">
    <cofactor evidence="1">
        <name>pyridoxal 5'-phosphate</name>
        <dbReference type="ChEBI" id="CHEBI:597326"/>
    </cofactor>
</comment>
<keyword evidence="8" id="KW-1185">Reference proteome</keyword>
<dbReference type="InterPro" id="IPR052357">
    <property type="entry name" value="Orn_Lys_Arg_decarboxylase-I"/>
</dbReference>
<evidence type="ECO:0000256" key="1">
    <source>
        <dbReference type="ARBA" id="ARBA00001933"/>
    </source>
</evidence>
<protein>
    <submittedName>
        <fullName evidence="7">Arginine decarboxylase</fullName>
    </submittedName>
</protein>
<accession>A0AA46E0E6</accession>
<evidence type="ECO:0000256" key="3">
    <source>
        <dbReference type="ARBA" id="ARBA00022793"/>
    </source>
</evidence>
<evidence type="ECO:0000313" key="8">
    <source>
        <dbReference type="Proteomes" id="UP000294678"/>
    </source>
</evidence>
<comment type="similarity">
    <text evidence="2">Belongs to the Orn/Lys/Arg decarboxylase class-I family.</text>
</comment>
<dbReference type="GO" id="GO:0016831">
    <property type="term" value="F:carboxy-lyase activity"/>
    <property type="evidence" value="ECO:0007669"/>
    <property type="project" value="UniProtKB-KW"/>
</dbReference>
<dbReference type="Gene3D" id="3.90.100.10">
    <property type="entry name" value="Orn/Lys/Arg decarboxylase, C-terminal domain"/>
    <property type="match status" value="1"/>
</dbReference>
<evidence type="ECO:0000256" key="5">
    <source>
        <dbReference type="ARBA" id="ARBA00023239"/>
    </source>
</evidence>
<comment type="caution">
    <text evidence="7">The sequence shown here is derived from an EMBL/GenBank/DDBJ whole genome shotgun (WGS) entry which is preliminary data.</text>
</comment>
<dbReference type="Pfam" id="PF01276">
    <property type="entry name" value="OKR_DC_1"/>
    <property type="match status" value="1"/>
</dbReference>
<dbReference type="PROSITE" id="PS00703">
    <property type="entry name" value="OKR_DC_1"/>
    <property type="match status" value="1"/>
</dbReference>
<dbReference type="Pfam" id="PF03711">
    <property type="entry name" value="OKR_DC_1_C"/>
    <property type="match status" value="1"/>
</dbReference>